<dbReference type="PANTHER" id="PTHR10629:SF52">
    <property type="entry name" value="DNA (CYTOSINE-5)-METHYLTRANSFERASE 1"/>
    <property type="match status" value="1"/>
</dbReference>
<dbReference type="PROSITE" id="PS51679">
    <property type="entry name" value="SAM_MT_C5"/>
    <property type="match status" value="1"/>
</dbReference>
<dbReference type="PANTHER" id="PTHR10629">
    <property type="entry name" value="CYTOSINE-SPECIFIC METHYLTRANSFERASE"/>
    <property type="match status" value="1"/>
</dbReference>
<reference evidence="6" key="1">
    <citation type="submission" date="2021-02" db="EMBL/GenBank/DDBJ databases">
        <authorList>
            <person name="Han P."/>
        </authorList>
    </citation>
    <scope>NUCLEOTIDE SEQUENCE</scope>
    <source>
        <strain evidence="6">Candidatus Nitrosotenuis uzonensis 5A</strain>
    </source>
</reference>
<keyword evidence="3 6" id="KW-0808">Transferase</keyword>
<accession>A0A812EZ07</accession>
<dbReference type="PRINTS" id="PR00105">
    <property type="entry name" value="C5METTRFRASE"/>
</dbReference>
<dbReference type="PROSITE" id="PS00095">
    <property type="entry name" value="C5_MTASE_2"/>
    <property type="match status" value="1"/>
</dbReference>
<evidence type="ECO:0000313" key="6">
    <source>
        <dbReference type="EMBL" id="CAE6485823.1"/>
    </source>
</evidence>
<gene>
    <name evidence="6" type="ORF">NUZ5A_20061</name>
</gene>
<dbReference type="InterPro" id="IPR029063">
    <property type="entry name" value="SAM-dependent_MTases_sf"/>
</dbReference>
<name>A0A812EZ07_9ARCH</name>
<evidence type="ECO:0000256" key="1">
    <source>
        <dbReference type="ARBA" id="ARBA00011975"/>
    </source>
</evidence>
<dbReference type="InterPro" id="IPR050390">
    <property type="entry name" value="C5-Methyltransferase"/>
</dbReference>
<dbReference type="InterPro" id="IPR031303">
    <property type="entry name" value="C5_meth_CS"/>
</dbReference>
<dbReference type="PROSITE" id="PS00094">
    <property type="entry name" value="C5_MTASE_1"/>
    <property type="match status" value="1"/>
</dbReference>
<dbReference type="EMBL" id="CAJNAQ010000002">
    <property type="protein sequence ID" value="CAE6485823.1"/>
    <property type="molecule type" value="Genomic_DNA"/>
</dbReference>
<comment type="caution">
    <text evidence="6">The sequence shown here is derived from an EMBL/GenBank/DDBJ whole genome shotgun (WGS) entry which is preliminary data.</text>
</comment>
<dbReference type="Proteomes" id="UP000655759">
    <property type="component" value="Unassembled WGS sequence"/>
</dbReference>
<proteinExistence type="inferred from homology"/>
<dbReference type="GO" id="GO:0044027">
    <property type="term" value="P:negative regulation of gene expression via chromosomal CpG island methylation"/>
    <property type="evidence" value="ECO:0007669"/>
    <property type="project" value="TreeGrafter"/>
</dbReference>
<dbReference type="InterPro" id="IPR018117">
    <property type="entry name" value="C5_DNA_meth_AS"/>
</dbReference>
<protein>
    <recommendedName>
        <fullName evidence="1">DNA (cytosine-5-)-methyltransferase</fullName>
        <ecNumber evidence="1">2.1.1.37</ecNumber>
    </recommendedName>
</protein>
<dbReference type="Gene3D" id="3.40.50.150">
    <property type="entry name" value="Vaccinia Virus protein VP39"/>
    <property type="match status" value="1"/>
</dbReference>
<evidence type="ECO:0000256" key="3">
    <source>
        <dbReference type="ARBA" id="ARBA00022679"/>
    </source>
</evidence>
<dbReference type="Gene3D" id="3.90.120.10">
    <property type="entry name" value="DNA Methylase, subunit A, domain 2"/>
    <property type="match status" value="1"/>
</dbReference>
<evidence type="ECO:0000256" key="5">
    <source>
        <dbReference type="RuleBase" id="RU000416"/>
    </source>
</evidence>
<dbReference type="SUPFAM" id="SSF53335">
    <property type="entry name" value="S-adenosyl-L-methionine-dependent methyltransferases"/>
    <property type="match status" value="1"/>
</dbReference>
<organism evidence="6 7">
    <name type="scientific">Candidatus Nitrosotenuis uzonensis</name>
    <dbReference type="NCBI Taxonomy" id="1407055"/>
    <lineage>
        <taxon>Archaea</taxon>
        <taxon>Nitrososphaerota</taxon>
        <taxon>Candidatus Nitrosotenuis</taxon>
    </lineage>
</organism>
<evidence type="ECO:0000256" key="2">
    <source>
        <dbReference type="ARBA" id="ARBA00022603"/>
    </source>
</evidence>
<dbReference type="EC" id="2.1.1.37" evidence="1"/>
<dbReference type="RefSeq" id="WP_205097627.1">
    <property type="nucleotide sequence ID" value="NZ_CAJNAQ010000002.1"/>
</dbReference>
<dbReference type="GO" id="GO:0003886">
    <property type="term" value="F:DNA (cytosine-5-)-methyltransferase activity"/>
    <property type="evidence" value="ECO:0007669"/>
    <property type="project" value="UniProtKB-EC"/>
</dbReference>
<dbReference type="CDD" id="cd00315">
    <property type="entry name" value="Cyt_C5_DNA_methylase"/>
    <property type="match status" value="1"/>
</dbReference>
<dbReference type="GO" id="GO:0003677">
    <property type="term" value="F:DNA binding"/>
    <property type="evidence" value="ECO:0007669"/>
    <property type="project" value="TreeGrafter"/>
</dbReference>
<keyword evidence="4" id="KW-0949">S-adenosyl-L-methionine</keyword>
<dbReference type="InterPro" id="IPR001525">
    <property type="entry name" value="C5_MeTfrase"/>
</dbReference>
<keyword evidence="2 6" id="KW-0489">Methyltransferase</keyword>
<dbReference type="Pfam" id="PF00145">
    <property type="entry name" value="DNA_methylase"/>
    <property type="match status" value="1"/>
</dbReference>
<evidence type="ECO:0000256" key="4">
    <source>
        <dbReference type="ARBA" id="ARBA00022691"/>
    </source>
</evidence>
<dbReference type="NCBIfam" id="TIGR00675">
    <property type="entry name" value="dcm"/>
    <property type="match status" value="1"/>
</dbReference>
<sequence>MGFTVLDVFAGCGGLSYGFQMAGFDVVGGIDNDTDCSQTFMFNHPNSKYLVKNVEEVRKGEIRDLVDDNQIDAVIGGPPCQGFSLSGKRYYFDPRNQLYLHFFRIVDAVKPKAVVIENVPGLKGLYGGKAFKGIIDELEKRGFSVAHEVLSADNYGVPQMRKRIFFVGIKNGTFVFPKPHEKKVTLKEALSDLPLLDEEFESDHYVAEPSNPYQRIMRSNSSMLRNHVATNHSQQTKQIIAMVPEGKDYRSLPVELQSTRKVHIAWTRLDSSKPSLTIDTGHRHHFHPKANRVPTVRECARIQSFPDSFVFLGSKTSQYRQVGNAVPPLLAFEIAKELKRSLENAEI</sequence>
<evidence type="ECO:0000313" key="7">
    <source>
        <dbReference type="Proteomes" id="UP000655759"/>
    </source>
</evidence>
<comment type="similarity">
    <text evidence="5">Belongs to the class I-like SAM-binding methyltransferase superfamily. C5-methyltransferase family.</text>
</comment>
<dbReference type="AlphaFoldDB" id="A0A812EZ07"/>
<dbReference type="GO" id="GO:0032259">
    <property type="term" value="P:methylation"/>
    <property type="evidence" value="ECO:0007669"/>
    <property type="project" value="UniProtKB-KW"/>
</dbReference>